<protein>
    <submittedName>
        <fullName evidence="1">Uncharacterized protein</fullName>
    </submittedName>
</protein>
<proteinExistence type="predicted"/>
<sequence length="149" mass="17077">MPVYLLALFAQQSVQQGRLHLKHRWQVCGGLDLSLFVDVQPSECYIYGRRGDAQFSRQKPDHMTENATAARFGRHADLELCALGLTSNIPARTGFTQNVDQQRVSFHQKERLIRFNHSIYPKSLATYTVGVAWNSECPLRYLPCQPKLR</sequence>
<evidence type="ECO:0000313" key="2">
    <source>
        <dbReference type="Proteomes" id="UP000093129"/>
    </source>
</evidence>
<dbReference type="AlphaFoldDB" id="A0A1B9BYS2"/>
<dbReference type="EMBL" id="MASQ01000086">
    <property type="protein sequence ID" value="OCB02848.1"/>
    <property type="molecule type" value="Genomic_DNA"/>
</dbReference>
<evidence type="ECO:0000313" key="1">
    <source>
        <dbReference type="EMBL" id="OCB02848.1"/>
    </source>
</evidence>
<accession>A0A1B9BYS2</accession>
<organism evidence="1 2">
    <name type="scientific">Acidithiobacillus ferrivorans</name>
    <dbReference type="NCBI Taxonomy" id="160808"/>
    <lineage>
        <taxon>Bacteria</taxon>
        <taxon>Pseudomonadati</taxon>
        <taxon>Pseudomonadota</taxon>
        <taxon>Acidithiobacillia</taxon>
        <taxon>Acidithiobacillales</taxon>
        <taxon>Acidithiobacillaceae</taxon>
        <taxon>Acidithiobacillus</taxon>
    </lineage>
</organism>
<gene>
    <name evidence="1" type="ORF">BBC27_11130</name>
</gene>
<dbReference type="Proteomes" id="UP000093129">
    <property type="component" value="Unassembled WGS sequence"/>
</dbReference>
<comment type="caution">
    <text evidence="1">The sequence shown here is derived from an EMBL/GenBank/DDBJ whole genome shotgun (WGS) entry which is preliminary data.</text>
</comment>
<reference evidence="1 2" key="1">
    <citation type="submission" date="2016-07" db="EMBL/GenBank/DDBJ databases">
        <title>Draft genome of a psychrotolerant acidophile Acidithiobacillus ferrivorans strain YL15.</title>
        <authorList>
            <person name="Peng T."/>
            <person name="Ma L."/>
            <person name="Nan M."/>
            <person name="An N."/>
            <person name="Wang M."/>
            <person name="Qiu G."/>
            <person name="Zeng W."/>
        </authorList>
    </citation>
    <scope>NUCLEOTIDE SEQUENCE [LARGE SCALE GENOMIC DNA]</scope>
    <source>
        <strain evidence="1 2">YL15</strain>
    </source>
</reference>
<name>A0A1B9BYS2_9PROT</name>